<feature type="transmembrane region" description="Helical" evidence="7">
    <location>
        <begin position="313"/>
        <end position="333"/>
    </location>
</feature>
<proteinExistence type="predicted"/>
<dbReference type="InterPro" id="IPR036259">
    <property type="entry name" value="MFS_trans_sf"/>
</dbReference>
<dbReference type="PRINTS" id="PR01036">
    <property type="entry name" value="TCRTETB"/>
</dbReference>
<comment type="caution">
    <text evidence="9">The sequence shown here is derived from an EMBL/GenBank/DDBJ whole genome shotgun (WGS) entry which is preliminary data.</text>
</comment>
<feature type="transmembrane region" description="Helical" evidence="7">
    <location>
        <begin position="240"/>
        <end position="259"/>
    </location>
</feature>
<dbReference type="Proteomes" id="UP000002971">
    <property type="component" value="Unassembled WGS sequence"/>
</dbReference>
<evidence type="ECO:0000256" key="7">
    <source>
        <dbReference type="SAM" id="Phobius"/>
    </source>
</evidence>
<evidence type="ECO:0000259" key="8">
    <source>
        <dbReference type="PROSITE" id="PS50850"/>
    </source>
</evidence>
<dbReference type="PROSITE" id="PS50850">
    <property type="entry name" value="MFS"/>
    <property type="match status" value="1"/>
</dbReference>
<feature type="transmembrane region" description="Helical" evidence="7">
    <location>
        <begin position="93"/>
        <end position="111"/>
    </location>
</feature>
<feature type="transmembrane region" description="Helical" evidence="7">
    <location>
        <begin position="213"/>
        <end position="234"/>
    </location>
</feature>
<evidence type="ECO:0000313" key="9">
    <source>
        <dbReference type="EMBL" id="EGM50215.1"/>
    </source>
</evidence>
<dbReference type="NCBIfam" id="TIGR00711">
    <property type="entry name" value="efflux_EmrB"/>
    <property type="match status" value="1"/>
</dbReference>
<name>F7R2H4_9LACO</name>
<feature type="transmembrane region" description="Helical" evidence="7">
    <location>
        <begin position="61"/>
        <end position="81"/>
    </location>
</feature>
<keyword evidence="6 7" id="KW-0472">Membrane</keyword>
<dbReference type="SUPFAM" id="SSF103473">
    <property type="entry name" value="MFS general substrate transporter"/>
    <property type="match status" value="1"/>
</dbReference>
<evidence type="ECO:0000256" key="2">
    <source>
        <dbReference type="ARBA" id="ARBA00022448"/>
    </source>
</evidence>
<feature type="transmembrane region" description="Helical" evidence="7">
    <location>
        <begin position="449"/>
        <end position="471"/>
    </location>
</feature>
<dbReference type="PANTHER" id="PTHR42718:SF43">
    <property type="entry name" value="LINCOMYCIN RESISTANCE PROTEIN LMRB"/>
    <property type="match status" value="1"/>
</dbReference>
<evidence type="ECO:0000256" key="3">
    <source>
        <dbReference type="ARBA" id="ARBA00022475"/>
    </source>
</evidence>
<feature type="transmembrane region" description="Helical" evidence="7">
    <location>
        <begin position="21"/>
        <end position="41"/>
    </location>
</feature>
<feature type="transmembrane region" description="Helical" evidence="7">
    <location>
        <begin position="417"/>
        <end position="437"/>
    </location>
</feature>
<sequence>MRGEIFLENAEMRMNTAIVEVDRPWLAMSSMLIGAFVGMLSETSLNIALPTLGRVFSVGTGTLQWLVTGYMLMIGIVLPFSSLISKWFSTRQIIIFALADFTVGALISGFANSFGMLLFGRMIQGIGTGLILPLMFTVAMLIFPPKKLGLAMGINALVIMFAPAIGPTVTGIVLGAPSWRAVFFMFAIILLVGLLFAFIGLKNVSRITRPKIDLPSVLGSVIGFSSIVAGTSLASEAGWTSPRVLGLLAVGIIVLVLYAGRQLKLDEPVLNLKVFAKPAFRTGAILVMLDFGIILSAMYLMPQFIQNAMMLPVAMTGLIMLPGGIVNALVSAFAGRMYDRMGAKLLARLGFVIALVGVLMFCLADAKSSLAYVIAAHVVLMIGCPLAMSPSQTHALNALAGPESADGSTIMNTLQQIVGAIATALATSFLAMGQAASASSSEALRFEHGVRYGFCFTAVLVIAGLIVSLTLKERTKSSDVEM</sequence>
<evidence type="ECO:0000313" key="10">
    <source>
        <dbReference type="Proteomes" id="UP000002971"/>
    </source>
</evidence>
<dbReference type="EMBL" id="AFOJ01000007">
    <property type="protein sequence ID" value="EGM50215.1"/>
    <property type="molecule type" value="Genomic_DNA"/>
</dbReference>
<reference evidence="9 10" key="1">
    <citation type="journal article" date="2011" name="J. Bacteriol.">
        <title>Genome Sequence of Lactobacillus ruminis SPM0211, Isolated from a Fecal Sample from a Healthy Korean.</title>
        <authorList>
            <person name="Lee S."/>
            <person name="Cho Y.J."/>
            <person name="Lee A.H."/>
            <person name="Chun J."/>
            <person name="Ha N.J."/>
            <person name="Ko G."/>
        </authorList>
    </citation>
    <scope>NUCLEOTIDE SEQUENCE [LARGE SCALE GENOMIC DNA]</scope>
    <source>
        <strain evidence="9 10">SPM0211</strain>
    </source>
</reference>
<dbReference type="Gene3D" id="1.20.1250.20">
    <property type="entry name" value="MFS general substrate transporter like domains"/>
    <property type="match status" value="1"/>
</dbReference>
<feature type="transmembrane region" description="Helical" evidence="7">
    <location>
        <begin position="370"/>
        <end position="388"/>
    </location>
</feature>
<keyword evidence="4 7" id="KW-0812">Transmembrane</keyword>
<keyword evidence="2" id="KW-0813">Transport</keyword>
<dbReference type="InterPro" id="IPR011701">
    <property type="entry name" value="MFS"/>
</dbReference>
<feature type="transmembrane region" description="Helical" evidence="7">
    <location>
        <begin position="150"/>
        <end position="175"/>
    </location>
</feature>
<feature type="transmembrane region" description="Helical" evidence="7">
    <location>
        <begin position="279"/>
        <end position="301"/>
    </location>
</feature>
<feature type="domain" description="Major facilitator superfamily (MFS) profile" evidence="8">
    <location>
        <begin position="27"/>
        <end position="476"/>
    </location>
</feature>
<evidence type="ECO:0000256" key="4">
    <source>
        <dbReference type="ARBA" id="ARBA00022692"/>
    </source>
</evidence>
<dbReference type="Pfam" id="PF07690">
    <property type="entry name" value="MFS_1"/>
    <property type="match status" value="1"/>
</dbReference>
<accession>F7R2H4</accession>
<dbReference type="AlphaFoldDB" id="F7R2H4"/>
<keyword evidence="5 7" id="KW-1133">Transmembrane helix</keyword>
<dbReference type="Gene3D" id="1.20.1720.10">
    <property type="entry name" value="Multidrug resistance protein D"/>
    <property type="match status" value="1"/>
</dbReference>
<evidence type="ECO:0000256" key="1">
    <source>
        <dbReference type="ARBA" id="ARBA00004651"/>
    </source>
</evidence>
<dbReference type="GO" id="GO:0005886">
    <property type="term" value="C:plasma membrane"/>
    <property type="evidence" value="ECO:0007669"/>
    <property type="project" value="UniProtKB-SubCell"/>
</dbReference>
<organism evidence="9 10">
    <name type="scientific">Ligilactobacillus ruminis SPM0211</name>
    <dbReference type="NCBI Taxonomy" id="1040964"/>
    <lineage>
        <taxon>Bacteria</taxon>
        <taxon>Bacillati</taxon>
        <taxon>Bacillota</taxon>
        <taxon>Bacilli</taxon>
        <taxon>Lactobacillales</taxon>
        <taxon>Lactobacillaceae</taxon>
        <taxon>Ligilactobacillus</taxon>
    </lineage>
</organism>
<dbReference type="InterPro" id="IPR004638">
    <property type="entry name" value="EmrB-like"/>
</dbReference>
<keyword evidence="3" id="KW-1003">Cell membrane</keyword>
<feature type="transmembrane region" description="Helical" evidence="7">
    <location>
        <begin position="181"/>
        <end position="201"/>
    </location>
</feature>
<evidence type="ECO:0000256" key="5">
    <source>
        <dbReference type="ARBA" id="ARBA00022989"/>
    </source>
</evidence>
<dbReference type="GO" id="GO:0022857">
    <property type="term" value="F:transmembrane transporter activity"/>
    <property type="evidence" value="ECO:0007669"/>
    <property type="project" value="InterPro"/>
</dbReference>
<dbReference type="InterPro" id="IPR020846">
    <property type="entry name" value="MFS_dom"/>
</dbReference>
<gene>
    <name evidence="9" type="ORF">LRU_01897</name>
</gene>
<feature type="transmembrane region" description="Helical" evidence="7">
    <location>
        <begin position="345"/>
        <end position="364"/>
    </location>
</feature>
<comment type="subcellular location">
    <subcellularLocation>
        <location evidence="1">Cell membrane</location>
        <topology evidence="1">Multi-pass membrane protein</topology>
    </subcellularLocation>
</comment>
<dbReference type="PANTHER" id="PTHR42718">
    <property type="entry name" value="MAJOR FACILITATOR SUPERFAMILY MULTIDRUG TRANSPORTER MFSC"/>
    <property type="match status" value="1"/>
</dbReference>
<evidence type="ECO:0000256" key="6">
    <source>
        <dbReference type="ARBA" id="ARBA00023136"/>
    </source>
</evidence>
<feature type="transmembrane region" description="Helical" evidence="7">
    <location>
        <begin position="123"/>
        <end position="143"/>
    </location>
</feature>
<protein>
    <submittedName>
        <fullName evidence="9">MFS family major facilitator transporter</fullName>
    </submittedName>
</protein>